<protein>
    <submittedName>
        <fullName evidence="2">Uncharacterized protein</fullName>
    </submittedName>
</protein>
<keyword evidence="3" id="KW-1185">Reference proteome</keyword>
<dbReference type="AlphaFoldDB" id="A0AAV7QSZ4"/>
<dbReference type="Proteomes" id="UP001066276">
    <property type="component" value="Chromosome 6"/>
</dbReference>
<sequence length="152" mass="16120">MAFLSRPLWRAGRHIVGTAVPWGAPMALAGPDPEVLVPSSNPERLPGEGGIRKSLIWASEAGTENVVQKEDCDVPGGGKGGSRDTEDEVGRTAHIQRLALQDFEATSGTRRRQNFLRGWEGGPGGGNAENPTTLWGERGLGRYGSTGDGTKE</sequence>
<feature type="region of interest" description="Disordered" evidence="1">
    <location>
        <begin position="67"/>
        <end position="89"/>
    </location>
</feature>
<gene>
    <name evidence="2" type="ORF">NDU88_009509</name>
</gene>
<feature type="region of interest" description="Disordered" evidence="1">
    <location>
        <begin position="109"/>
        <end position="152"/>
    </location>
</feature>
<organism evidence="2 3">
    <name type="scientific">Pleurodeles waltl</name>
    <name type="common">Iberian ribbed newt</name>
    <dbReference type="NCBI Taxonomy" id="8319"/>
    <lineage>
        <taxon>Eukaryota</taxon>
        <taxon>Metazoa</taxon>
        <taxon>Chordata</taxon>
        <taxon>Craniata</taxon>
        <taxon>Vertebrata</taxon>
        <taxon>Euteleostomi</taxon>
        <taxon>Amphibia</taxon>
        <taxon>Batrachia</taxon>
        <taxon>Caudata</taxon>
        <taxon>Salamandroidea</taxon>
        <taxon>Salamandridae</taxon>
        <taxon>Pleurodelinae</taxon>
        <taxon>Pleurodeles</taxon>
    </lineage>
</organism>
<name>A0AAV7QSZ4_PLEWA</name>
<dbReference type="EMBL" id="JANPWB010000010">
    <property type="protein sequence ID" value="KAJ1143198.1"/>
    <property type="molecule type" value="Genomic_DNA"/>
</dbReference>
<proteinExistence type="predicted"/>
<accession>A0AAV7QSZ4</accession>
<evidence type="ECO:0000256" key="1">
    <source>
        <dbReference type="SAM" id="MobiDB-lite"/>
    </source>
</evidence>
<evidence type="ECO:0000313" key="3">
    <source>
        <dbReference type="Proteomes" id="UP001066276"/>
    </source>
</evidence>
<comment type="caution">
    <text evidence="2">The sequence shown here is derived from an EMBL/GenBank/DDBJ whole genome shotgun (WGS) entry which is preliminary data.</text>
</comment>
<reference evidence="2" key="1">
    <citation type="journal article" date="2022" name="bioRxiv">
        <title>Sequencing and chromosome-scale assembly of the giantPleurodeles waltlgenome.</title>
        <authorList>
            <person name="Brown T."/>
            <person name="Elewa A."/>
            <person name="Iarovenko S."/>
            <person name="Subramanian E."/>
            <person name="Araus A.J."/>
            <person name="Petzold A."/>
            <person name="Susuki M."/>
            <person name="Suzuki K.-i.T."/>
            <person name="Hayashi T."/>
            <person name="Toyoda A."/>
            <person name="Oliveira C."/>
            <person name="Osipova E."/>
            <person name="Leigh N.D."/>
            <person name="Simon A."/>
            <person name="Yun M.H."/>
        </authorList>
    </citation>
    <scope>NUCLEOTIDE SEQUENCE</scope>
    <source>
        <strain evidence="2">20211129_DDA</strain>
        <tissue evidence="2">Liver</tissue>
    </source>
</reference>
<evidence type="ECO:0000313" key="2">
    <source>
        <dbReference type="EMBL" id="KAJ1143198.1"/>
    </source>
</evidence>
<feature type="compositionally biased region" description="Gly residues" evidence="1">
    <location>
        <begin position="141"/>
        <end position="152"/>
    </location>
</feature>